<feature type="compositionally biased region" description="Polar residues" evidence="1">
    <location>
        <begin position="377"/>
        <end position="387"/>
    </location>
</feature>
<comment type="caution">
    <text evidence="2">The sequence shown here is derived from an EMBL/GenBank/DDBJ whole genome shotgun (WGS) entry which is preliminary data.</text>
</comment>
<evidence type="ECO:0000256" key="1">
    <source>
        <dbReference type="SAM" id="MobiDB-lite"/>
    </source>
</evidence>
<feature type="compositionally biased region" description="Low complexity" evidence="1">
    <location>
        <begin position="346"/>
        <end position="356"/>
    </location>
</feature>
<proteinExistence type="predicted"/>
<accession>A0ABR2F1Z5</accession>
<evidence type="ECO:0000313" key="3">
    <source>
        <dbReference type="Proteomes" id="UP001472677"/>
    </source>
</evidence>
<dbReference type="Proteomes" id="UP001472677">
    <property type="component" value="Unassembled WGS sequence"/>
</dbReference>
<organism evidence="2 3">
    <name type="scientific">Hibiscus sabdariffa</name>
    <name type="common">roselle</name>
    <dbReference type="NCBI Taxonomy" id="183260"/>
    <lineage>
        <taxon>Eukaryota</taxon>
        <taxon>Viridiplantae</taxon>
        <taxon>Streptophyta</taxon>
        <taxon>Embryophyta</taxon>
        <taxon>Tracheophyta</taxon>
        <taxon>Spermatophyta</taxon>
        <taxon>Magnoliopsida</taxon>
        <taxon>eudicotyledons</taxon>
        <taxon>Gunneridae</taxon>
        <taxon>Pentapetalae</taxon>
        <taxon>rosids</taxon>
        <taxon>malvids</taxon>
        <taxon>Malvales</taxon>
        <taxon>Malvaceae</taxon>
        <taxon>Malvoideae</taxon>
        <taxon>Hibiscus</taxon>
    </lineage>
</organism>
<reference evidence="2 3" key="1">
    <citation type="journal article" date="2024" name="G3 (Bethesda)">
        <title>Genome assembly of Hibiscus sabdariffa L. provides insights into metabolisms of medicinal natural products.</title>
        <authorList>
            <person name="Kim T."/>
        </authorList>
    </citation>
    <scope>NUCLEOTIDE SEQUENCE [LARGE SCALE GENOMIC DNA]</scope>
    <source>
        <strain evidence="2">TK-2024</strain>
        <tissue evidence="2">Old leaves</tissue>
    </source>
</reference>
<gene>
    <name evidence="2" type="ORF">V6N12_007510</name>
</gene>
<sequence>MPIVAVSHHSLLECPGFPVATIDQQVAKRGKASASVFDVDGSRSMDMDDQVLESSKALHPASRIGSMDQVSGSPKIPYVRVVAGANTLVVMESSPSLDDVIVHAGDVKVDRSGQFPSVYLSEQVHDCIDHSMCRSLIVCLLGHSISYKTLMGRIQASRSDSVQAPIHSEGHPEASRIEKEVYGPWMLAPSRYCQSRKDNNRSKGTYSIPGSSGGSHFAILGDNADTKLIPVGTRVELDTAARSQVAALQPNLRGVSESRSDRGAVVSPHGGADNVPLQEVASRVTKPVQMVTSSGSQVPRVESHVIGGRHVAPRRCVSDSLKANLKPCKGKENRPPLKLLLWDWLPPNPPTTSSSTADGGVDPVHPSLQADSGIGSLRSSGPSVVGQ</sequence>
<keyword evidence="3" id="KW-1185">Reference proteome</keyword>
<evidence type="ECO:0000313" key="2">
    <source>
        <dbReference type="EMBL" id="KAK8568977.1"/>
    </source>
</evidence>
<feature type="region of interest" description="Disordered" evidence="1">
    <location>
        <begin position="346"/>
        <end position="387"/>
    </location>
</feature>
<dbReference type="EMBL" id="JBBPBM010000009">
    <property type="protein sequence ID" value="KAK8568977.1"/>
    <property type="molecule type" value="Genomic_DNA"/>
</dbReference>
<protein>
    <submittedName>
        <fullName evidence="2">Uncharacterized protein</fullName>
    </submittedName>
</protein>
<feature type="region of interest" description="Disordered" evidence="1">
    <location>
        <begin position="252"/>
        <end position="274"/>
    </location>
</feature>
<name>A0ABR2F1Z5_9ROSI</name>